<dbReference type="STRING" id="1798406.A3A04_00550"/>
<dbReference type="InterPro" id="IPR050099">
    <property type="entry name" value="SIS_GmhA/DiaA_subfam"/>
</dbReference>
<dbReference type="PANTHER" id="PTHR30390:SF8">
    <property type="entry name" value="SUGAR ISOMERASE (SIS)"/>
    <property type="match status" value="1"/>
</dbReference>
<reference evidence="2 3" key="1">
    <citation type="journal article" date="2016" name="Nat. Commun.">
        <title>Thousands of microbial genomes shed light on interconnected biogeochemical processes in an aquifer system.</title>
        <authorList>
            <person name="Anantharaman K."/>
            <person name="Brown C.T."/>
            <person name="Hug L.A."/>
            <person name="Sharon I."/>
            <person name="Castelle C.J."/>
            <person name="Probst A.J."/>
            <person name="Thomas B.C."/>
            <person name="Singh A."/>
            <person name="Wilkins M.J."/>
            <person name="Karaoz U."/>
            <person name="Brodie E.L."/>
            <person name="Williams K.H."/>
            <person name="Hubbard S.S."/>
            <person name="Banfield J.F."/>
        </authorList>
    </citation>
    <scope>NUCLEOTIDE SEQUENCE [LARGE SCALE GENOMIC DNA]</scope>
</reference>
<gene>
    <name evidence="2" type="ORF">A3A04_00550</name>
</gene>
<dbReference type="Gene3D" id="3.40.50.10490">
    <property type="entry name" value="Glucose-6-phosphate isomerase like protein, domain 1"/>
    <property type="match status" value="1"/>
</dbReference>
<dbReference type="GO" id="GO:1901135">
    <property type="term" value="P:carbohydrate derivative metabolic process"/>
    <property type="evidence" value="ECO:0007669"/>
    <property type="project" value="InterPro"/>
</dbReference>
<dbReference type="InterPro" id="IPR035461">
    <property type="entry name" value="GmhA/DiaA"/>
</dbReference>
<proteinExistence type="predicted"/>
<dbReference type="CDD" id="cd05006">
    <property type="entry name" value="SIS_GmhA"/>
    <property type="match status" value="1"/>
</dbReference>
<dbReference type="GO" id="GO:0097367">
    <property type="term" value="F:carbohydrate derivative binding"/>
    <property type="evidence" value="ECO:0007669"/>
    <property type="project" value="InterPro"/>
</dbReference>
<dbReference type="EMBL" id="MHJI01000010">
    <property type="protein sequence ID" value="OGY66042.1"/>
    <property type="molecule type" value="Genomic_DNA"/>
</dbReference>
<dbReference type="AlphaFoldDB" id="A0A1G1ZN76"/>
<accession>A0A1G1ZN76</accession>
<dbReference type="PANTHER" id="PTHR30390">
    <property type="entry name" value="SEDOHEPTULOSE 7-PHOSPHATE ISOMERASE / DNAA INITIATOR-ASSOCIATING FACTOR FOR REPLICATION INITIATION"/>
    <property type="match status" value="1"/>
</dbReference>
<organism evidence="2 3">
    <name type="scientific">Candidatus Harrisonbacteria bacterium RIFCSPLOWO2_01_FULL_40_28</name>
    <dbReference type="NCBI Taxonomy" id="1798406"/>
    <lineage>
        <taxon>Bacteria</taxon>
        <taxon>Candidatus Harrisoniibacteriota</taxon>
    </lineage>
</organism>
<name>A0A1G1ZN76_9BACT</name>
<protein>
    <recommendedName>
        <fullName evidence="1">SIS domain-containing protein</fullName>
    </recommendedName>
</protein>
<dbReference type="Pfam" id="PF13580">
    <property type="entry name" value="SIS_2"/>
    <property type="match status" value="1"/>
</dbReference>
<dbReference type="SUPFAM" id="SSF53697">
    <property type="entry name" value="SIS domain"/>
    <property type="match status" value="1"/>
</dbReference>
<dbReference type="PROSITE" id="PS51464">
    <property type="entry name" value="SIS"/>
    <property type="match status" value="1"/>
</dbReference>
<dbReference type="InterPro" id="IPR001347">
    <property type="entry name" value="SIS_dom"/>
</dbReference>
<dbReference type="InterPro" id="IPR046348">
    <property type="entry name" value="SIS_dom_sf"/>
</dbReference>
<dbReference type="Proteomes" id="UP000178517">
    <property type="component" value="Unassembled WGS sequence"/>
</dbReference>
<comment type="caution">
    <text evidence="2">The sequence shown here is derived from an EMBL/GenBank/DDBJ whole genome shotgun (WGS) entry which is preliminary data.</text>
</comment>
<sequence>MFSFLEKFSEEVIGCIQRMPRDEIAKALNALMAVFERDGRIYIFGNGGSLALATHWISDFNKTVFTAQLHKATRRFQAIRLPTTEEELTAWANDVGYEWVFAGPLQNYLQYSDLVIAISSSGNSLNIIKAVEFAKSKGVTVIGISGFDGGKLNELADIKITIATEKGKYEVVESVHGVILHLMTRYFKDYFTSLVSRKKE</sequence>
<evidence type="ECO:0000313" key="2">
    <source>
        <dbReference type="EMBL" id="OGY66042.1"/>
    </source>
</evidence>
<feature type="domain" description="SIS" evidence="1">
    <location>
        <begin position="31"/>
        <end position="200"/>
    </location>
</feature>
<evidence type="ECO:0000259" key="1">
    <source>
        <dbReference type="PROSITE" id="PS51464"/>
    </source>
</evidence>
<evidence type="ECO:0000313" key="3">
    <source>
        <dbReference type="Proteomes" id="UP000178517"/>
    </source>
</evidence>